<dbReference type="Pfam" id="PF00078">
    <property type="entry name" value="RVT_1"/>
    <property type="match status" value="1"/>
</dbReference>
<dbReference type="OrthoDB" id="1667550at2759"/>
<feature type="domain" description="Reverse transcriptase" evidence="1">
    <location>
        <begin position="2"/>
        <end position="101"/>
    </location>
</feature>
<dbReference type="InterPro" id="IPR043502">
    <property type="entry name" value="DNA/RNA_pol_sf"/>
</dbReference>
<dbReference type="EMBL" id="SMMG02000009">
    <property type="protein sequence ID" value="KAA3461226.1"/>
    <property type="molecule type" value="Genomic_DNA"/>
</dbReference>
<dbReference type="SUPFAM" id="SSF56672">
    <property type="entry name" value="DNA/RNA polymerases"/>
    <property type="match status" value="1"/>
</dbReference>
<reference evidence="3" key="1">
    <citation type="journal article" date="2019" name="Plant Biotechnol. J.">
        <title>Genome sequencing of the Australian wild diploid species Gossypium australe highlights disease resistance and delayed gland morphogenesis.</title>
        <authorList>
            <person name="Cai Y."/>
            <person name="Cai X."/>
            <person name="Wang Q."/>
            <person name="Wang P."/>
            <person name="Zhang Y."/>
            <person name="Cai C."/>
            <person name="Xu Y."/>
            <person name="Wang K."/>
            <person name="Zhou Z."/>
            <person name="Wang C."/>
            <person name="Geng S."/>
            <person name="Li B."/>
            <person name="Dong Q."/>
            <person name="Hou Y."/>
            <person name="Wang H."/>
            <person name="Ai P."/>
            <person name="Liu Z."/>
            <person name="Yi F."/>
            <person name="Sun M."/>
            <person name="An G."/>
            <person name="Cheng J."/>
            <person name="Zhang Y."/>
            <person name="Shi Q."/>
            <person name="Xie Y."/>
            <person name="Shi X."/>
            <person name="Chang Y."/>
            <person name="Huang F."/>
            <person name="Chen Y."/>
            <person name="Hong S."/>
            <person name="Mi L."/>
            <person name="Sun Q."/>
            <person name="Zhang L."/>
            <person name="Zhou B."/>
            <person name="Peng R."/>
            <person name="Zhang X."/>
            <person name="Liu F."/>
        </authorList>
    </citation>
    <scope>NUCLEOTIDE SEQUENCE [LARGE SCALE GENOMIC DNA]</scope>
    <source>
        <strain evidence="3">cv. PA1801</strain>
    </source>
</reference>
<dbReference type="Gene3D" id="3.30.70.270">
    <property type="match status" value="3"/>
</dbReference>
<keyword evidence="3" id="KW-1185">Reference proteome</keyword>
<dbReference type="PANTHER" id="PTHR37984:SF5">
    <property type="entry name" value="PROTEIN NYNRIN-LIKE"/>
    <property type="match status" value="1"/>
</dbReference>
<dbReference type="AlphaFoldDB" id="A0A5B6UX36"/>
<evidence type="ECO:0000259" key="1">
    <source>
        <dbReference type="Pfam" id="PF00078"/>
    </source>
</evidence>
<name>A0A5B6UX36_9ROSI</name>
<dbReference type="InterPro" id="IPR050951">
    <property type="entry name" value="Retrovirus_Pol_polyprotein"/>
</dbReference>
<organism evidence="2 3">
    <name type="scientific">Gossypium australe</name>
    <dbReference type="NCBI Taxonomy" id="47621"/>
    <lineage>
        <taxon>Eukaryota</taxon>
        <taxon>Viridiplantae</taxon>
        <taxon>Streptophyta</taxon>
        <taxon>Embryophyta</taxon>
        <taxon>Tracheophyta</taxon>
        <taxon>Spermatophyta</taxon>
        <taxon>Magnoliopsida</taxon>
        <taxon>eudicotyledons</taxon>
        <taxon>Gunneridae</taxon>
        <taxon>Pentapetalae</taxon>
        <taxon>rosids</taxon>
        <taxon>malvids</taxon>
        <taxon>Malvales</taxon>
        <taxon>Malvaceae</taxon>
        <taxon>Malvoideae</taxon>
        <taxon>Gossypium</taxon>
    </lineage>
</organism>
<accession>A0A5B6UX36</accession>
<dbReference type="InterPro" id="IPR000477">
    <property type="entry name" value="RT_dom"/>
</dbReference>
<comment type="caution">
    <text evidence="2">The sequence shown here is derived from an EMBL/GenBank/DDBJ whole genome shotgun (WGS) entry which is preliminary data.</text>
</comment>
<gene>
    <name evidence="2" type="ORF">EPI10_027813</name>
</gene>
<evidence type="ECO:0000313" key="3">
    <source>
        <dbReference type="Proteomes" id="UP000325315"/>
    </source>
</evidence>
<proteinExistence type="predicted"/>
<evidence type="ECO:0000313" key="2">
    <source>
        <dbReference type="EMBL" id="KAA3461226.1"/>
    </source>
</evidence>
<dbReference type="InterPro" id="IPR043128">
    <property type="entry name" value="Rev_trsase/Diguanyl_cyclase"/>
</dbReference>
<protein>
    <submittedName>
        <fullName evidence="2">Retrovirus-related Pol polyprotein from transposon 17.6</fullName>
    </submittedName>
</protein>
<sequence>MCTDYCQLNKLTVKNKYPLLMIDDLFNQFCRASIFFKIDLHSGYHQLKIKETNVYKTTFKTRCEHYKFLVMPFGLTNAPIAFMDLMNRVFQPYLDRFILYAKFSKCEFWLQEITFLGHVVAVEGIRVDPKKIEAVIVWKQAKNVSELWSFLGLARYYWMFVEGFSLIAAPLTKLFPKNALFPESGREFVVYSNASHVDLGCILMKDDKVVAYASQQLNCLLSKYLETLSVGERCIIYTNHKSLKYLLTQKELNLMQRR</sequence>
<dbReference type="Gene3D" id="3.10.10.10">
    <property type="entry name" value="HIV Type 1 Reverse Transcriptase, subunit A, domain 1"/>
    <property type="match status" value="1"/>
</dbReference>
<dbReference type="CDD" id="cd01647">
    <property type="entry name" value="RT_LTR"/>
    <property type="match status" value="1"/>
</dbReference>
<dbReference type="Proteomes" id="UP000325315">
    <property type="component" value="Unassembled WGS sequence"/>
</dbReference>
<dbReference type="PANTHER" id="PTHR37984">
    <property type="entry name" value="PROTEIN CBG26694"/>
    <property type="match status" value="1"/>
</dbReference>